<evidence type="ECO:0000313" key="2">
    <source>
        <dbReference type="Proteomes" id="UP000095558"/>
    </source>
</evidence>
<protein>
    <submittedName>
        <fullName evidence="1">Sigma-70 region 4 type 2</fullName>
    </submittedName>
</protein>
<dbReference type="InterPro" id="IPR013324">
    <property type="entry name" value="RNA_pol_sigma_r3/r4-like"/>
</dbReference>
<dbReference type="InterPro" id="IPR036388">
    <property type="entry name" value="WH-like_DNA-bd_sf"/>
</dbReference>
<gene>
    <name evidence="1" type="ORF">ERS852470_02942</name>
</gene>
<evidence type="ECO:0000313" key="1">
    <source>
        <dbReference type="EMBL" id="CUO64723.1"/>
    </source>
</evidence>
<proteinExistence type="predicted"/>
<dbReference type="RefSeq" id="WP_055277611.1">
    <property type="nucleotide sequence ID" value="NZ_CYZV01000037.1"/>
</dbReference>
<dbReference type="Gene3D" id="1.10.10.10">
    <property type="entry name" value="Winged helix-like DNA-binding domain superfamily/Winged helix DNA-binding domain"/>
    <property type="match status" value="1"/>
</dbReference>
<dbReference type="Proteomes" id="UP000095558">
    <property type="component" value="Unassembled WGS sequence"/>
</dbReference>
<name>A0A174GQI9_9CLOT</name>
<reference evidence="1 2" key="1">
    <citation type="submission" date="2015-09" db="EMBL/GenBank/DDBJ databases">
        <authorList>
            <consortium name="Pathogen Informatics"/>
        </authorList>
    </citation>
    <scope>NUCLEOTIDE SEQUENCE [LARGE SCALE GENOMIC DNA]</scope>
    <source>
        <strain evidence="1 2">2789STDY5834855</strain>
    </source>
</reference>
<accession>A0A174GQI9</accession>
<dbReference type="SUPFAM" id="SSF88659">
    <property type="entry name" value="Sigma3 and sigma4 domains of RNA polymerase sigma factors"/>
    <property type="match status" value="1"/>
</dbReference>
<organism evidence="1 2">
    <name type="scientific">Clostridium disporicum</name>
    <dbReference type="NCBI Taxonomy" id="84024"/>
    <lineage>
        <taxon>Bacteria</taxon>
        <taxon>Bacillati</taxon>
        <taxon>Bacillota</taxon>
        <taxon>Clostridia</taxon>
        <taxon>Eubacteriales</taxon>
        <taxon>Clostridiaceae</taxon>
        <taxon>Clostridium</taxon>
    </lineage>
</organism>
<dbReference type="EMBL" id="CYZV01000037">
    <property type="protein sequence ID" value="CUO64723.1"/>
    <property type="molecule type" value="Genomic_DNA"/>
</dbReference>
<dbReference type="AlphaFoldDB" id="A0A174GQI9"/>
<dbReference type="OrthoDB" id="2739709at2"/>
<sequence>MSGKIDNTEEVMRKLIKEAIKEYDKEQKEEQKKKVLHNTKLLMKNYNSLKLHADKAIYSVNDVEDLQEYDDQDKAYILSIRRSRTRTIIMVAHIEMALEELKNKKVKEGCYEQYKALELYYIDKVSYEEIQEELNCSKNTPSRWINSAIKDLSILLFGVDSIKLEDVG</sequence>